<reference evidence="2" key="3">
    <citation type="submission" date="2020-12" db="UniProtKB">
        <authorList>
            <consortium name="EnsemblPlants"/>
        </authorList>
    </citation>
    <scope>IDENTIFICATION</scope>
</reference>
<accession>A0A2K1L8T4</accession>
<evidence type="ECO:0000313" key="3">
    <source>
        <dbReference type="Proteomes" id="UP000006727"/>
    </source>
</evidence>
<dbReference type="EMBL" id="ABEU02000001">
    <property type="protein sequence ID" value="PNR62433.1"/>
    <property type="molecule type" value="Genomic_DNA"/>
</dbReference>
<dbReference type="EnsemblPlants" id="Pp3c1_19769V3.1">
    <property type="protein sequence ID" value="PAC:32970295.CDS.1"/>
    <property type="gene ID" value="Pp3c1_19769"/>
</dbReference>
<dbReference type="Gramene" id="Pp3c1_19769V3.1">
    <property type="protein sequence ID" value="PAC:32970295.CDS.1"/>
    <property type="gene ID" value="Pp3c1_19769"/>
</dbReference>
<evidence type="ECO:0000313" key="2">
    <source>
        <dbReference type="EnsemblPlants" id="PAC:32970295.CDS.1"/>
    </source>
</evidence>
<organism evidence="1">
    <name type="scientific">Physcomitrium patens</name>
    <name type="common">Spreading-leaved earth moss</name>
    <name type="synonym">Physcomitrella patens</name>
    <dbReference type="NCBI Taxonomy" id="3218"/>
    <lineage>
        <taxon>Eukaryota</taxon>
        <taxon>Viridiplantae</taxon>
        <taxon>Streptophyta</taxon>
        <taxon>Embryophyta</taxon>
        <taxon>Bryophyta</taxon>
        <taxon>Bryophytina</taxon>
        <taxon>Bryopsida</taxon>
        <taxon>Funariidae</taxon>
        <taxon>Funariales</taxon>
        <taxon>Funariaceae</taxon>
        <taxon>Physcomitrium</taxon>
    </lineage>
</organism>
<reference evidence="1 3" key="1">
    <citation type="journal article" date="2008" name="Science">
        <title>The Physcomitrella genome reveals evolutionary insights into the conquest of land by plants.</title>
        <authorList>
            <person name="Rensing S."/>
            <person name="Lang D."/>
            <person name="Zimmer A."/>
            <person name="Terry A."/>
            <person name="Salamov A."/>
            <person name="Shapiro H."/>
            <person name="Nishiyama T."/>
            <person name="Perroud P.-F."/>
            <person name="Lindquist E."/>
            <person name="Kamisugi Y."/>
            <person name="Tanahashi T."/>
            <person name="Sakakibara K."/>
            <person name="Fujita T."/>
            <person name="Oishi K."/>
            <person name="Shin-I T."/>
            <person name="Kuroki Y."/>
            <person name="Toyoda A."/>
            <person name="Suzuki Y."/>
            <person name="Hashimoto A."/>
            <person name="Yamaguchi K."/>
            <person name="Sugano A."/>
            <person name="Kohara Y."/>
            <person name="Fujiyama A."/>
            <person name="Anterola A."/>
            <person name="Aoki S."/>
            <person name="Ashton N."/>
            <person name="Barbazuk W.B."/>
            <person name="Barker E."/>
            <person name="Bennetzen J."/>
            <person name="Bezanilla M."/>
            <person name="Blankenship R."/>
            <person name="Cho S.H."/>
            <person name="Dutcher S."/>
            <person name="Estelle M."/>
            <person name="Fawcett J.A."/>
            <person name="Gundlach H."/>
            <person name="Hanada K."/>
            <person name="Heyl A."/>
            <person name="Hicks K.A."/>
            <person name="Hugh J."/>
            <person name="Lohr M."/>
            <person name="Mayer K."/>
            <person name="Melkozernov A."/>
            <person name="Murata T."/>
            <person name="Nelson D."/>
            <person name="Pils B."/>
            <person name="Prigge M."/>
            <person name="Reiss B."/>
            <person name="Renner T."/>
            <person name="Rombauts S."/>
            <person name="Rushton P."/>
            <person name="Sanderfoot A."/>
            <person name="Schween G."/>
            <person name="Shiu S.-H."/>
            <person name="Stueber K."/>
            <person name="Theodoulou F.L."/>
            <person name="Tu H."/>
            <person name="Van de Peer Y."/>
            <person name="Verrier P.J."/>
            <person name="Waters E."/>
            <person name="Wood A."/>
            <person name="Yang L."/>
            <person name="Cove D."/>
            <person name="Cuming A."/>
            <person name="Hasebe M."/>
            <person name="Lucas S."/>
            <person name="Mishler D.B."/>
            <person name="Reski R."/>
            <person name="Grigoriev I."/>
            <person name="Quatrano R.S."/>
            <person name="Boore J.L."/>
        </authorList>
    </citation>
    <scope>NUCLEOTIDE SEQUENCE [LARGE SCALE GENOMIC DNA]</scope>
    <source>
        <strain evidence="2 3">cv. Gransden 2004</strain>
    </source>
</reference>
<dbReference type="AlphaFoldDB" id="A0A2K1L8T4"/>
<keyword evidence="3" id="KW-1185">Reference proteome</keyword>
<dbReference type="Proteomes" id="UP000006727">
    <property type="component" value="Chromosome 1"/>
</dbReference>
<evidence type="ECO:0000313" key="1">
    <source>
        <dbReference type="EMBL" id="PNR62433.1"/>
    </source>
</evidence>
<gene>
    <name evidence="1" type="ORF">PHYPA_000857</name>
</gene>
<proteinExistence type="predicted"/>
<name>A0A2K1L8T4_PHYPA</name>
<reference evidence="1 3" key="2">
    <citation type="journal article" date="2018" name="Plant J.">
        <title>The Physcomitrella patens chromosome-scale assembly reveals moss genome structure and evolution.</title>
        <authorList>
            <person name="Lang D."/>
            <person name="Ullrich K.K."/>
            <person name="Murat F."/>
            <person name="Fuchs J."/>
            <person name="Jenkins J."/>
            <person name="Haas F.B."/>
            <person name="Piednoel M."/>
            <person name="Gundlach H."/>
            <person name="Van Bel M."/>
            <person name="Meyberg R."/>
            <person name="Vives C."/>
            <person name="Morata J."/>
            <person name="Symeonidi A."/>
            <person name="Hiss M."/>
            <person name="Muchero W."/>
            <person name="Kamisugi Y."/>
            <person name="Saleh O."/>
            <person name="Blanc G."/>
            <person name="Decker E.L."/>
            <person name="van Gessel N."/>
            <person name="Grimwood J."/>
            <person name="Hayes R.D."/>
            <person name="Graham S.W."/>
            <person name="Gunter L.E."/>
            <person name="McDaniel S.F."/>
            <person name="Hoernstein S.N.W."/>
            <person name="Larsson A."/>
            <person name="Li F.W."/>
            <person name="Perroud P.F."/>
            <person name="Phillips J."/>
            <person name="Ranjan P."/>
            <person name="Rokshar D.S."/>
            <person name="Rothfels C.J."/>
            <person name="Schneider L."/>
            <person name="Shu S."/>
            <person name="Stevenson D.W."/>
            <person name="Thummler F."/>
            <person name="Tillich M."/>
            <person name="Villarreal Aguilar J.C."/>
            <person name="Widiez T."/>
            <person name="Wong G.K."/>
            <person name="Wymore A."/>
            <person name="Zhang Y."/>
            <person name="Zimmer A.D."/>
            <person name="Quatrano R.S."/>
            <person name="Mayer K.F.X."/>
            <person name="Goodstein D."/>
            <person name="Casacuberta J.M."/>
            <person name="Vandepoele K."/>
            <person name="Reski R."/>
            <person name="Cuming A.C."/>
            <person name="Tuskan G.A."/>
            <person name="Maumus F."/>
            <person name="Salse J."/>
            <person name="Schmutz J."/>
            <person name="Rensing S.A."/>
        </authorList>
    </citation>
    <scope>NUCLEOTIDE SEQUENCE [LARGE SCALE GENOMIC DNA]</scope>
    <source>
        <strain evidence="2 3">cv. Gransden 2004</strain>
    </source>
</reference>
<sequence>MMLKSEESLERSRVIRSRILGSIMVRFADVGGQQRRGLRALWEFVTHILSLNPSKMHGLAIGSKLRRSAASERIATGARELPQGGIEGSN</sequence>
<dbReference type="InParanoid" id="A0A2K1L8T4"/>
<protein>
    <submittedName>
        <fullName evidence="1 2">Uncharacterized protein</fullName>
    </submittedName>
</protein>